<proteinExistence type="predicted"/>
<gene>
    <name evidence="1" type="ORF">AB4Y32_37685</name>
</gene>
<protein>
    <submittedName>
        <fullName evidence="1">Uncharacterized protein</fullName>
    </submittedName>
</protein>
<keyword evidence="2" id="KW-1185">Reference proteome</keyword>
<reference evidence="1" key="1">
    <citation type="submission" date="2024-07" db="EMBL/GenBank/DDBJ databases">
        <title>A survey of Mimosa microsymbionts across Brazilian biomes reveals a high diversity of Paraburkholderia nodulating endemic species, but also that Cupriavidus is common as a symbiont of widespread species.</title>
        <authorList>
            <person name="Rouws L."/>
            <person name="Barauna A."/>
            <person name="Beukes C."/>
            <person name="Rouws J.R.C."/>
            <person name="De Faria S.M."/>
            <person name="Gross E."/>
            <person name="Bueno Dos Reis Junior F."/>
            <person name="Simon M.F."/>
            <person name="Maluk M."/>
            <person name="Odee D.W."/>
            <person name="Kenicer G."/>
            <person name="Young J.P.W."/>
            <person name="Reis V.M."/>
            <person name="Zilli J."/>
            <person name="James E.K."/>
        </authorList>
    </citation>
    <scope>NUCLEOTIDE SEQUENCE</scope>
    <source>
        <strain evidence="1">EG181B</strain>
    </source>
</reference>
<sequence>MCYNDPEKGIALLLEVMGDLKSVHGHTALDDFEHFCAYSGLSEKEAGRLPFLWAKYGYLSAWRSAEDSQRDLAVGSPSQHDQEAVEVPAFRIQLGMLLRDQPPGVTAELDDLCVAWWNGNDIVFAHLRDDDTRRVEEEFDLDDCEWRERREAFEAWLKDPKYGS</sequence>
<dbReference type="Proteomes" id="UP001558850">
    <property type="component" value="Unassembled WGS sequence"/>
</dbReference>
<name>A0ACC6UCN5_9BURK</name>
<evidence type="ECO:0000313" key="2">
    <source>
        <dbReference type="Proteomes" id="UP001558850"/>
    </source>
</evidence>
<accession>A0ACC6UCN5</accession>
<organism evidence="1 2">
    <name type="scientific">Paraburkholderia phymatum</name>
    <dbReference type="NCBI Taxonomy" id="148447"/>
    <lineage>
        <taxon>Bacteria</taxon>
        <taxon>Pseudomonadati</taxon>
        <taxon>Pseudomonadota</taxon>
        <taxon>Betaproteobacteria</taxon>
        <taxon>Burkholderiales</taxon>
        <taxon>Burkholderiaceae</taxon>
        <taxon>Paraburkholderia</taxon>
    </lineage>
</organism>
<evidence type="ECO:0000313" key="1">
    <source>
        <dbReference type="EMBL" id="MEX3937401.1"/>
    </source>
</evidence>
<comment type="caution">
    <text evidence="1">The sequence shown here is derived from an EMBL/GenBank/DDBJ whole genome shotgun (WGS) entry which is preliminary data.</text>
</comment>
<dbReference type="EMBL" id="JBFRCH010000051">
    <property type="protein sequence ID" value="MEX3937401.1"/>
    <property type="molecule type" value="Genomic_DNA"/>
</dbReference>